<feature type="region of interest" description="Disordered" evidence="1">
    <location>
        <begin position="33"/>
        <end position="54"/>
    </location>
</feature>
<protein>
    <submittedName>
        <fullName evidence="2">Uncharacterized protein</fullName>
    </submittedName>
</protein>
<name>A0A5D2Z866_GOSMU</name>
<gene>
    <name evidence="2" type="ORF">E1A91_A05G197300v1</name>
</gene>
<dbReference type="AlphaFoldDB" id="A0A5D2Z866"/>
<keyword evidence="3" id="KW-1185">Reference proteome</keyword>
<evidence type="ECO:0000313" key="3">
    <source>
        <dbReference type="Proteomes" id="UP000323597"/>
    </source>
</evidence>
<evidence type="ECO:0000256" key="1">
    <source>
        <dbReference type="SAM" id="MobiDB-lite"/>
    </source>
</evidence>
<dbReference type="EMBL" id="CM017640">
    <property type="protein sequence ID" value="TYJ34858.1"/>
    <property type="molecule type" value="Genomic_DNA"/>
</dbReference>
<evidence type="ECO:0000313" key="2">
    <source>
        <dbReference type="EMBL" id="TYJ34858.1"/>
    </source>
</evidence>
<sequence>MESPKAITARTVTFGGSFTKAFVSHIKNANITKRGDSSMNQSHERNSANRFVTGGENGRKQLYKLRKELSFDEEEVTWIGEKSMKDKPQLSSLRRQYLLLGSLGD</sequence>
<proteinExistence type="predicted"/>
<organism evidence="2 3">
    <name type="scientific">Gossypium mustelinum</name>
    <name type="common">Cotton</name>
    <name type="synonym">Gossypium caicoense</name>
    <dbReference type="NCBI Taxonomy" id="34275"/>
    <lineage>
        <taxon>Eukaryota</taxon>
        <taxon>Viridiplantae</taxon>
        <taxon>Streptophyta</taxon>
        <taxon>Embryophyta</taxon>
        <taxon>Tracheophyta</taxon>
        <taxon>Spermatophyta</taxon>
        <taxon>Magnoliopsida</taxon>
        <taxon>eudicotyledons</taxon>
        <taxon>Gunneridae</taxon>
        <taxon>Pentapetalae</taxon>
        <taxon>rosids</taxon>
        <taxon>malvids</taxon>
        <taxon>Malvales</taxon>
        <taxon>Malvaceae</taxon>
        <taxon>Malvoideae</taxon>
        <taxon>Gossypium</taxon>
    </lineage>
</organism>
<accession>A0A5D2Z866</accession>
<dbReference type="Proteomes" id="UP000323597">
    <property type="component" value="Chromosome A05"/>
</dbReference>
<reference evidence="2 3" key="1">
    <citation type="submission" date="2019-07" db="EMBL/GenBank/DDBJ databases">
        <title>WGS assembly of Gossypium mustelinum.</title>
        <authorList>
            <person name="Chen Z.J."/>
            <person name="Sreedasyam A."/>
            <person name="Ando A."/>
            <person name="Song Q."/>
            <person name="De L."/>
            <person name="Hulse-Kemp A."/>
            <person name="Ding M."/>
            <person name="Ye W."/>
            <person name="Kirkbride R."/>
            <person name="Jenkins J."/>
            <person name="Plott C."/>
            <person name="Lovell J."/>
            <person name="Lin Y.-M."/>
            <person name="Vaughn R."/>
            <person name="Liu B."/>
            <person name="Li W."/>
            <person name="Simpson S."/>
            <person name="Scheffler B."/>
            <person name="Saski C."/>
            <person name="Grover C."/>
            <person name="Hu G."/>
            <person name="Conover J."/>
            <person name="Carlson J."/>
            <person name="Shu S."/>
            <person name="Boston L."/>
            <person name="Williams M."/>
            <person name="Peterson D."/>
            <person name="Mcgee K."/>
            <person name="Jones D."/>
            <person name="Wendel J."/>
            <person name="Stelly D."/>
            <person name="Grimwood J."/>
            <person name="Schmutz J."/>
        </authorList>
    </citation>
    <scope>NUCLEOTIDE SEQUENCE [LARGE SCALE GENOMIC DNA]</scope>
    <source>
        <strain evidence="2">1408120.09</strain>
    </source>
</reference>